<accession>C7N2J9</accession>
<dbReference type="PANTHER" id="PTHR45633">
    <property type="entry name" value="60 KDA HEAT SHOCK PROTEIN, MITOCHONDRIAL"/>
    <property type="match status" value="1"/>
</dbReference>
<dbReference type="GO" id="GO:0140662">
    <property type="term" value="F:ATP-dependent protein folding chaperone"/>
    <property type="evidence" value="ECO:0007669"/>
    <property type="project" value="InterPro"/>
</dbReference>
<dbReference type="RefSeq" id="WP_012799605.1">
    <property type="nucleotide sequence ID" value="NC_013165.1"/>
</dbReference>
<name>C7N2J9_SLAHD</name>
<dbReference type="KEGG" id="shi:Shel_25000"/>
<evidence type="ECO:0000256" key="7">
    <source>
        <dbReference type="ARBA" id="ARBA00023235"/>
    </source>
</evidence>
<dbReference type="InterPro" id="IPR002423">
    <property type="entry name" value="Cpn60/GroEL/TCP-1"/>
</dbReference>
<proteinExistence type="inferred from homology"/>
<keyword evidence="5" id="KW-0067">ATP-binding</keyword>
<dbReference type="InterPro" id="IPR018370">
    <property type="entry name" value="Chaperonin_Cpn60_CS"/>
</dbReference>
<dbReference type="AlphaFoldDB" id="C7N2J9"/>
<dbReference type="STRING" id="471855.Shel_25000"/>
<dbReference type="FunFam" id="3.50.7.10:FF:000001">
    <property type="entry name" value="60 kDa chaperonin"/>
    <property type="match status" value="1"/>
</dbReference>
<evidence type="ECO:0000256" key="5">
    <source>
        <dbReference type="ARBA" id="ARBA00022840"/>
    </source>
</evidence>
<evidence type="ECO:0000256" key="3">
    <source>
        <dbReference type="ARBA" id="ARBA00006607"/>
    </source>
</evidence>
<dbReference type="eggNOG" id="COG0459">
    <property type="taxonomic scope" value="Bacteria"/>
</dbReference>
<evidence type="ECO:0000313" key="12">
    <source>
        <dbReference type="Proteomes" id="UP000002026"/>
    </source>
</evidence>
<comment type="similarity">
    <text evidence="3 9">Belongs to the chaperonin (HSP60) family.</text>
</comment>
<dbReference type="CDD" id="cd03344">
    <property type="entry name" value="GroEL"/>
    <property type="match status" value="1"/>
</dbReference>
<dbReference type="InterPro" id="IPR027409">
    <property type="entry name" value="GroEL-like_apical_dom_sf"/>
</dbReference>
<dbReference type="SUPFAM" id="SSF52029">
    <property type="entry name" value="GroEL apical domain-like"/>
    <property type="match status" value="1"/>
</dbReference>
<dbReference type="Gene3D" id="1.10.560.10">
    <property type="entry name" value="GroEL-like equatorial domain"/>
    <property type="match status" value="1"/>
</dbReference>
<keyword evidence="7" id="KW-0413">Isomerase</keyword>
<evidence type="ECO:0000256" key="2">
    <source>
        <dbReference type="ARBA" id="ARBA00004241"/>
    </source>
</evidence>
<dbReference type="GO" id="GO:0042603">
    <property type="term" value="C:capsule"/>
    <property type="evidence" value="ECO:0007669"/>
    <property type="project" value="UniProtKB-SubCell"/>
</dbReference>
<dbReference type="InterPro" id="IPR027410">
    <property type="entry name" value="TCP-1-like_intermed_sf"/>
</dbReference>
<reference evidence="11 12" key="1">
    <citation type="journal article" date="2009" name="Stand. Genomic Sci.">
        <title>Complete genome sequence of Slackia heliotrinireducens type strain (RHS 1).</title>
        <authorList>
            <person name="Pukall R."/>
            <person name="Lapidus A."/>
            <person name="Nolan M."/>
            <person name="Copeland A."/>
            <person name="Glavina Del Rio T."/>
            <person name="Lucas S."/>
            <person name="Chen F."/>
            <person name="Tice H."/>
            <person name="Cheng J.F."/>
            <person name="Chertkov O."/>
            <person name="Bruce D."/>
            <person name="Goodwin L."/>
            <person name="Kuske C."/>
            <person name="Brettin T."/>
            <person name="Detter J.C."/>
            <person name="Han C."/>
            <person name="Pitluck S."/>
            <person name="Pati A."/>
            <person name="Mavrommatis K."/>
            <person name="Ivanova N."/>
            <person name="Ovchinnikova G."/>
            <person name="Chen A."/>
            <person name="Palaniappan K."/>
            <person name="Schneider S."/>
            <person name="Rohde M."/>
            <person name="Chain P."/>
            <person name="D'haeseleer P."/>
            <person name="Goker M."/>
            <person name="Bristow J."/>
            <person name="Eisen J.A."/>
            <person name="Markowitz V."/>
            <person name="Kyrpides N.C."/>
            <person name="Klenk H.P."/>
            <person name="Hugenholtz P."/>
        </authorList>
    </citation>
    <scope>NUCLEOTIDE SEQUENCE [LARGE SCALE GENOMIC DNA]</scope>
    <source>
        <strain evidence="12">ATCC 29202 / DSM 20476 / NCTC 11029 / RHS 1</strain>
    </source>
</reference>
<evidence type="ECO:0000256" key="9">
    <source>
        <dbReference type="RuleBase" id="RU000418"/>
    </source>
</evidence>
<dbReference type="Proteomes" id="UP000002026">
    <property type="component" value="Chromosome"/>
</dbReference>
<keyword evidence="4" id="KW-0547">Nucleotide-binding</keyword>
<evidence type="ECO:0000256" key="4">
    <source>
        <dbReference type="ARBA" id="ARBA00022741"/>
    </source>
</evidence>
<dbReference type="PRINTS" id="PR00298">
    <property type="entry name" value="CHAPERONIN60"/>
</dbReference>
<dbReference type="NCBIfam" id="NF009489">
    <property type="entry name" value="PRK12851.1"/>
    <property type="match status" value="1"/>
</dbReference>
<gene>
    <name evidence="11" type="ordered locus">Shel_25000</name>
</gene>
<evidence type="ECO:0000256" key="8">
    <source>
        <dbReference type="ARBA" id="ARBA00025702"/>
    </source>
</evidence>
<protein>
    <recommendedName>
        <fullName evidence="10">60 kDa chaperonin</fullName>
    </recommendedName>
</protein>
<dbReference type="NCBIfam" id="NF000592">
    <property type="entry name" value="PRK00013.1"/>
    <property type="match status" value="1"/>
</dbReference>
<dbReference type="SUPFAM" id="SSF48592">
    <property type="entry name" value="GroEL equatorial domain-like"/>
    <property type="match status" value="1"/>
</dbReference>
<evidence type="ECO:0000313" key="11">
    <source>
        <dbReference type="EMBL" id="ACV23507.1"/>
    </source>
</evidence>
<comment type="function">
    <text evidence="10">Together with its co-chaperonin GroES, plays an essential role in assisting protein folding. The GroEL-GroES system forms a nano-cage that allows encapsulation of the non-native substrate proteins and provides a physical environment optimized to promote and accelerate protein folding.</text>
</comment>
<dbReference type="Pfam" id="PF00118">
    <property type="entry name" value="Cpn60_TCP1"/>
    <property type="match status" value="2"/>
</dbReference>
<dbReference type="GO" id="GO:0016853">
    <property type="term" value="F:isomerase activity"/>
    <property type="evidence" value="ECO:0007669"/>
    <property type="project" value="UniProtKB-KW"/>
</dbReference>
<dbReference type="InterPro" id="IPR001844">
    <property type="entry name" value="Cpn60/GroEL"/>
</dbReference>
<dbReference type="PROSITE" id="PS00296">
    <property type="entry name" value="CHAPERONINS_CPN60"/>
    <property type="match status" value="1"/>
</dbReference>
<evidence type="ECO:0000256" key="1">
    <source>
        <dbReference type="ARBA" id="ARBA00004191"/>
    </source>
</evidence>
<evidence type="ECO:0000256" key="10">
    <source>
        <dbReference type="RuleBase" id="RU000419"/>
    </source>
</evidence>
<organism evidence="11 12">
    <name type="scientific">Slackia heliotrinireducens (strain ATCC 29202 / DSM 20476 / NCTC 11029 / RHS 1)</name>
    <name type="common">Peptococcus heliotrinreducens</name>
    <dbReference type="NCBI Taxonomy" id="471855"/>
    <lineage>
        <taxon>Bacteria</taxon>
        <taxon>Bacillati</taxon>
        <taxon>Actinomycetota</taxon>
        <taxon>Coriobacteriia</taxon>
        <taxon>Eggerthellales</taxon>
        <taxon>Eggerthellaceae</taxon>
        <taxon>Slackia</taxon>
    </lineage>
</organism>
<dbReference type="InterPro" id="IPR027413">
    <property type="entry name" value="GROEL-like_equatorial_sf"/>
</dbReference>
<dbReference type="HOGENOM" id="CLU_016503_3_0_11"/>
<dbReference type="SUPFAM" id="SSF54849">
    <property type="entry name" value="GroEL-intermediate domain like"/>
    <property type="match status" value="1"/>
</dbReference>
<dbReference type="Gene3D" id="3.30.260.10">
    <property type="entry name" value="TCP-1-like chaperonin intermediate domain"/>
    <property type="match status" value="1"/>
</dbReference>
<dbReference type="GO" id="GO:0005524">
    <property type="term" value="F:ATP binding"/>
    <property type="evidence" value="ECO:0007669"/>
    <property type="project" value="UniProtKB-KW"/>
</dbReference>
<dbReference type="GO" id="GO:0042026">
    <property type="term" value="P:protein refolding"/>
    <property type="evidence" value="ECO:0007669"/>
    <property type="project" value="InterPro"/>
</dbReference>
<evidence type="ECO:0000256" key="6">
    <source>
        <dbReference type="ARBA" id="ARBA00023186"/>
    </source>
</evidence>
<dbReference type="Gene3D" id="3.50.7.10">
    <property type="entry name" value="GroEL"/>
    <property type="match status" value="1"/>
</dbReference>
<dbReference type="NCBIfam" id="NF009488">
    <property type="entry name" value="PRK12850.1"/>
    <property type="match status" value="1"/>
</dbReference>
<dbReference type="NCBIfam" id="NF009487">
    <property type="entry name" value="PRK12849.1"/>
    <property type="match status" value="1"/>
</dbReference>
<sequence length="547" mass="57224">MPTVYGGDARNGMLAGVNALADAVRVTLGPRGRNVAMPQKANLYGADYGDAAAPDAPVLITNDGVTIAKSVVLPDPLENMGAQLCKEAAIKANDTAGDGTTTAVVLTQALMENAFRMVAAGSDPLALRRGVQMVCDAAVEHLRKVAIPVETQDDLARVATISCQDEKLGAMVGEALYKVGLEGVVNVDDSRRLETELDLACGIVFDRGYTSPHMITDKSQLTAVLDRPYILLTDKKISAKDDILPALICAAEDDRDCLIVCDGLEGEALALVLGNNQAGDMNTAAVIAPAYGEGRLWRLDDLAIQTGGTAIVETAGMSLRDVTRTELGSAERVVITKNRTSIEGGGGDPQAIADREAQLRYYAENTEYEFNRKRHEERLAAFVSGVATIRVGGMTEAEQWERKMRVEDAVNAARAAYEEGVVAGGGLALLNAAQELSGLVESLEGDERAGAAIGVAALGAPVRQIAENAGKNGAAVLAKLEEQPAGIGYNAATDAFEDLMAAGILDPVRVTRSALEAAFSVAGTALLTEAGVTLKDSARKGDANGDE</sequence>
<keyword evidence="6" id="KW-0143">Chaperone</keyword>
<comment type="subcellular location">
    <subcellularLocation>
        <location evidence="2">Cell surface</location>
    </subcellularLocation>
    <subcellularLocation>
        <location evidence="8">Secreted</location>
        <location evidence="8">Capsule</location>
    </subcellularLocation>
    <subcellularLocation>
        <location evidence="1">Secreted</location>
        <location evidence="1">Cell wall</location>
    </subcellularLocation>
</comment>
<dbReference type="GO" id="GO:0009986">
    <property type="term" value="C:cell surface"/>
    <property type="evidence" value="ECO:0007669"/>
    <property type="project" value="UniProtKB-SubCell"/>
</dbReference>
<dbReference type="GO" id="GO:0009408">
    <property type="term" value="P:response to heat"/>
    <property type="evidence" value="ECO:0007669"/>
    <property type="project" value="UniProtKB-ARBA"/>
</dbReference>
<keyword evidence="12" id="KW-1185">Reference proteome</keyword>
<comment type="subunit">
    <text evidence="10">Forms a cylinder of 14 subunits composed of two heptameric rings stacked back-to-back. Interacts with the co-chaperonin GroES.</text>
</comment>
<dbReference type="EMBL" id="CP001684">
    <property type="protein sequence ID" value="ACV23507.1"/>
    <property type="molecule type" value="Genomic_DNA"/>
</dbReference>